<comment type="subcellular location">
    <subcellularLocation>
        <location evidence="1">Cytoplasm</location>
    </subcellularLocation>
</comment>
<evidence type="ECO:0000313" key="13">
    <source>
        <dbReference type="Proteomes" id="UP000557688"/>
    </source>
</evidence>
<proteinExistence type="inferred from homology"/>
<sequence length="160" mass="16889">MTDSATSCALPSEVATAQLGAAIAEVLAPGDCVLLDGALGAGKTALVRAILRGLAADPGLDVPSPTFTLVQSYEVLHPQHGPFTVSHFDLWRLTGPDGLEELGWDDAREGVVLVEWPERLETLRPGRALCIHIELGGEAEARVVRLSGAPMPAIPAIWPR</sequence>
<dbReference type="Proteomes" id="UP000565205">
    <property type="component" value="Unassembled WGS sequence"/>
</dbReference>
<dbReference type="Proteomes" id="UP000557688">
    <property type="component" value="Unassembled WGS sequence"/>
</dbReference>
<evidence type="ECO:0000256" key="8">
    <source>
        <dbReference type="ARBA" id="ARBA00022840"/>
    </source>
</evidence>
<dbReference type="SUPFAM" id="SSF52540">
    <property type="entry name" value="P-loop containing nucleoside triphosphate hydrolases"/>
    <property type="match status" value="1"/>
</dbReference>
<evidence type="ECO:0000256" key="6">
    <source>
        <dbReference type="ARBA" id="ARBA00022723"/>
    </source>
</evidence>
<gene>
    <name evidence="12" type="primary">tsaE</name>
    <name evidence="11" type="ORF">FHR90_001675</name>
    <name evidence="12" type="ORF">HUK83_15200</name>
</gene>
<evidence type="ECO:0000256" key="2">
    <source>
        <dbReference type="ARBA" id="ARBA00007599"/>
    </source>
</evidence>
<dbReference type="GO" id="GO:0005524">
    <property type="term" value="F:ATP binding"/>
    <property type="evidence" value="ECO:0007669"/>
    <property type="project" value="UniProtKB-KW"/>
</dbReference>
<keyword evidence="5" id="KW-0819">tRNA processing</keyword>
<evidence type="ECO:0000313" key="11">
    <source>
        <dbReference type="EMBL" id="MBB3173843.1"/>
    </source>
</evidence>
<dbReference type="Pfam" id="PF02367">
    <property type="entry name" value="TsaE"/>
    <property type="match status" value="1"/>
</dbReference>
<dbReference type="EMBL" id="JABXXQ010000454">
    <property type="protein sequence ID" value="NVN31674.1"/>
    <property type="molecule type" value="Genomic_DNA"/>
</dbReference>
<keyword evidence="6" id="KW-0479">Metal-binding</keyword>
<reference evidence="12 14" key="1">
    <citation type="submission" date="2020-06" db="EMBL/GenBank/DDBJ databases">
        <title>Description of novel acetic acid bacteria.</title>
        <authorList>
            <person name="Sombolestani A."/>
        </authorList>
    </citation>
    <scope>NUCLEOTIDE SEQUENCE [LARGE SCALE GENOMIC DNA]</scope>
    <source>
        <strain evidence="12 14">LMG 26838</strain>
    </source>
</reference>
<protein>
    <recommendedName>
        <fullName evidence="3">tRNA threonylcarbamoyladenosine biosynthesis protein TsaE</fullName>
    </recommendedName>
    <alternativeName>
        <fullName evidence="10">t(6)A37 threonylcarbamoyladenosine biosynthesis protein TsaE</fullName>
    </alternativeName>
</protein>
<keyword evidence="8" id="KW-0067">ATP-binding</keyword>
<keyword evidence="12" id="KW-0808">Transferase</keyword>
<comment type="similarity">
    <text evidence="2">Belongs to the TsaE family.</text>
</comment>
<dbReference type="PANTHER" id="PTHR33540">
    <property type="entry name" value="TRNA THREONYLCARBAMOYLADENOSINE BIOSYNTHESIS PROTEIN TSAE"/>
    <property type="match status" value="1"/>
</dbReference>
<keyword evidence="7" id="KW-0547">Nucleotide-binding</keyword>
<evidence type="ECO:0000256" key="3">
    <source>
        <dbReference type="ARBA" id="ARBA00019010"/>
    </source>
</evidence>
<dbReference type="GO" id="GO:0002949">
    <property type="term" value="P:tRNA threonylcarbamoyladenosine modification"/>
    <property type="evidence" value="ECO:0007669"/>
    <property type="project" value="InterPro"/>
</dbReference>
<dbReference type="PANTHER" id="PTHR33540:SF2">
    <property type="entry name" value="TRNA THREONYLCARBAMOYLADENOSINE BIOSYNTHESIS PROTEIN TSAE"/>
    <property type="match status" value="1"/>
</dbReference>
<comment type="caution">
    <text evidence="12">The sequence shown here is derived from an EMBL/GenBank/DDBJ whole genome shotgun (WGS) entry which is preliminary data.</text>
</comment>
<keyword evidence="4" id="KW-0963">Cytoplasm</keyword>
<organism evidence="12 14">
    <name type="scientific">Endobacter medicaginis</name>
    <dbReference type="NCBI Taxonomy" id="1181271"/>
    <lineage>
        <taxon>Bacteria</taxon>
        <taxon>Pseudomonadati</taxon>
        <taxon>Pseudomonadota</taxon>
        <taxon>Alphaproteobacteria</taxon>
        <taxon>Acetobacterales</taxon>
        <taxon>Acetobacteraceae</taxon>
        <taxon>Endobacter</taxon>
    </lineage>
</organism>
<evidence type="ECO:0000313" key="12">
    <source>
        <dbReference type="EMBL" id="NVN31674.1"/>
    </source>
</evidence>
<dbReference type="InterPro" id="IPR027417">
    <property type="entry name" value="P-loop_NTPase"/>
</dbReference>
<keyword evidence="9" id="KW-0460">Magnesium</keyword>
<dbReference type="NCBIfam" id="TIGR00150">
    <property type="entry name" value="T6A_YjeE"/>
    <property type="match status" value="1"/>
</dbReference>
<evidence type="ECO:0000256" key="5">
    <source>
        <dbReference type="ARBA" id="ARBA00022694"/>
    </source>
</evidence>
<dbReference type="EMBL" id="JACHXV010000005">
    <property type="protein sequence ID" value="MBB3173843.1"/>
    <property type="molecule type" value="Genomic_DNA"/>
</dbReference>
<dbReference type="GO" id="GO:0016740">
    <property type="term" value="F:transferase activity"/>
    <property type="evidence" value="ECO:0007669"/>
    <property type="project" value="UniProtKB-KW"/>
</dbReference>
<name>A0A850NS06_9PROT</name>
<keyword evidence="13" id="KW-1185">Reference proteome</keyword>
<dbReference type="Gene3D" id="3.40.50.300">
    <property type="entry name" value="P-loop containing nucleotide triphosphate hydrolases"/>
    <property type="match status" value="1"/>
</dbReference>
<dbReference type="InterPro" id="IPR003442">
    <property type="entry name" value="T6A_TsaE"/>
</dbReference>
<evidence type="ECO:0000256" key="10">
    <source>
        <dbReference type="ARBA" id="ARBA00032441"/>
    </source>
</evidence>
<accession>A0A850NS06</accession>
<dbReference type="GO" id="GO:0046872">
    <property type="term" value="F:metal ion binding"/>
    <property type="evidence" value="ECO:0007669"/>
    <property type="project" value="UniProtKB-KW"/>
</dbReference>
<dbReference type="GO" id="GO:0005737">
    <property type="term" value="C:cytoplasm"/>
    <property type="evidence" value="ECO:0007669"/>
    <property type="project" value="UniProtKB-SubCell"/>
</dbReference>
<evidence type="ECO:0000256" key="1">
    <source>
        <dbReference type="ARBA" id="ARBA00004496"/>
    </source>
</evidence>
<reference evidence="11 13" key="2">
    <citation type="submission" date="2020-08" db="EMBL/GenBank/DDBJ databases">
        <title>Genomic Encyclopedia of Type Strains, Phase III (KMG-III): the genomes of soil and plant-associated and newly described type strains.</title>
        <authorList>
            <person name="Whitman W."/>
        </authorList>
    </citation>
    <scope>NUCLEOTIDE SEQUENCE [LARGE SCALE GENOMIC DNA]</scope>
    <source>
        <strain evidence="11 13">CECT 8088</strain>
    </source>
</reference>
<evidence type="ECO:0000256" key="4">
    <source>
        <dbReference type="ARBA" id="ARBA00022490"/>
    </source>
</evidence>
<evidence type="ECO:0000256" key="9">
    <source>
        <dbReference type="ARBA" id="ARBA00022842"/>
    </source>
</evidence>
<dbReference type="AlphaFoldDB" id="A0A850NS06"/>
<dbReference type="RefSeq" id="WP_176626137.1">
    <property type="nucleotide sequence ID" value="NZ_JABXXQ010000454.1"/>
</dbReference>
<evidence type="ECO:0000256" key="7">
    <source>
        <dbReference type="ARBA" id="ARBA00022741"/>
    </source>
</evidence>
<evidence type="ECO:0000313" key="14">
    <source>
        <dbReference type="Proteomes" id="UP000565205"/>
    </source>
</evidence>